<dbReference type="EMBL" id="JBHUIK010000001">
    <property type="protein sequence ID" value="MFD2212575.1"/>
    <property type="molecule type" value="Genomic_DNA"/>
</dbReference>
<protein>
    <submittedName>
        <fullName evidence="3">GNAT family N-acetyltransferase</fullName>
        <ecNumber evidence="3">2.3.-.-</ecNumber>
    </submittedName>
</protein>
<evidence type="ECO:0000313" key="4">
    <source>
        <dbReference type="Proteomes" id="UP001597318"/>
    </source>
</evidence>
<feature type="domain" description="N-acetyltransferase" evidence="2">
    <location>
        <begin position="1"/>
        <end position="152"/>
    </location>
</feature>
<sequence length="152" mass="17280">MKIRALQKEETPPIELLLLADPSVSIIEDYLNRGMCFVAENQENMVIGALVLLPTRPHCVELANISVSEDYRGKGVGKLLIKHAISVAREKLFKVMEVGTGNSSIDQIAFYQKCGFRLTGVDFDFFVKHYHEPIYENSIQCRDMVRFTLDIE</sequence>
<accession>A0ABW5BUR2</accession>
<dbReference type="RefSeq" id="WP_247342173.1">
    <property type="nucleotide sequence ID" value="NZ_CP095550.1"/>
</dbReference>
<dbReference type="Proteomes" id="UP001597318">
    <property type="component" value="Unassembled WGS sequence"/>
</dbReference>
<dbReference type="CDD" id="cd04301">
    <property type="entry name" value="NAT_SF"/>
    <property type="match status" value="1"/>
</dbReference>
<dbReference type="InterPro" id="IPR008125">
    <property type="entry name" value="Streptothricin_AcTrfase"/>
</dbReference>
<dbReference type="PANTHER" id="PTHR13947:SF37">
    <property type="entry name" value="LD18367P"/>
    <property type="match status" value="1"/>
</dbReference>
<evidence type="ECO:0000256" key="1">
    <source>
        <dbReference type="ARBA" id="ARBA00022679"/>
    </source>
</evidence>
<comment type="caution">
    <text evidence="3">The sequence shown here is derived from an EMBL/GenBank/DDBJ whole genome shotgun (WGS) entry which is preliminary data.</text>
</comment>
<evidence type="ECO:0000259" key="2">
    <source>
        <dbReference type="PROSITE" id="PS51186"/>
    </source>
</evidence>
<evidence type="ECO:0000313" key="3">
    <source>
        <dbReference type="EMBL" id="MFD2212575.1"/>
    </source>
</evidence>
<reference evidence="4" key="1">
    <citation type="journal article" date="2019" name="Int. J. Syst. Evol. Microbiol.">
        <title>The Global Catalogue of Microorganisms (GCM) 10K type strain sequencing project: providing services to taxonomists for standard genome sequencing and annotation.</title>
        <authorList>
            <consortium name="The Broad Institute Genomics Platform"/>
            <consortium name="The Broad Institute Genome Sequencing Center for Infectious Disease"/>
            <person name="Wu L."/>
            <person name="Ma J."/>
        </authorList>
    </citation>
    <scope>NUCLEOTIDE SEQUENCE [LARGE SCALE GENOMIC DNA]</scope>
    <source>
        <strain evidence="4">CGMCC 1.15474</strain>
    </source>
</reference>
<organism evidence="3 4">
    <name type="scientific">Metabacillus endolithicus</name>
    <dbReference type="NCBI Taxonomy" id="1535204"/>
    <lineage>
        <taxon>Bacteria</taxon>
        <taxon>Bacillati</taxon>
        <taxon>Bacillota</taxon>
        <taxon>Bacilli</taxon>
        <taxon>Bacillales</taxon>
        <taxon>Bacillaceae</taxon>
        <taxon>Metabacillus</taxon>
    </lineage>
</organism>
<keyword evidence="3" id="KW-0012">Acyltransferase</keyword>
<dbReference type="PANTHER" id="PTHR13947">
    <property type="entry name" value="GNAT FAMILY N-ACETYLTRANSFERASE"/>
    <property type="match status" value="1"/>
</dbReference>
<dbReference type="InterPro" id="IPR000182">
    <property type="entry name" value="GNAT_dom"/>
</dbReference>
<dbReference type="InterPro" id="IPR016181">
    <property type="entry name" value="Acyl_CoA_acyltransferase"/>
</dbReference>
<dbReference type="Gene3D" id="3.40.630.30">
    <property type="match status" value="1"/>
</dbReference>
<keyword evidence="1 3" id="KW-0808">Transferase</keyword>
<name>A0ABW5BUR2_9BACI</name>
<gene>
    <name evidence="3" type="ORF">ACFSKK_02480</name>
</gene>
<proteinExistence type="predicted"/>
<dbReference type="GO" id="GO:0016746">
    <property type="term" value="F:acyltransferase activity"/>
    <property type="evidence" value="ECO:0007669"/>
    <property type="project" value="UniProtKB-KW"/>
</dbReference>
<dbReference type="SUPFAM" id="SSF55729">
    <property type="entry name" value="Acyl-CoA N-acyltransferases (Nat)"/>
    <property type="match status" value="1"/>
</dbReference>
<dbReference type="Pfam" id="PF00583">
    <property type="entry name" value="Acetyltransf_1"/>
    <property type="match status" value="1"/>
</dbReference>
<dbReference type="EC" id="2.3.-.-" evidence="3"/>
<dbReference type="PROSITE" id="PS51186">
    <property type="entry name" value="GNAT"/>
    <property type="match status" value="1"/>
</dbReference>
<dbReference type="InterPro" id="IPR050769">
    <property type="entry name" value="NAT_camello-type"/>
</dbReference>
<keyword evidence="4" id="KW-1185">Reference proteome</keyword>
<dbReference type="PRINTS" id="PR01754">
    <property type="entry name" value="SACTRNSFRASE"/>
</dbReference>